<sequence>LVHGIMDVVDNSESLVFLHGRREPDADGNLTRQVPLLLRQYLRISNPGARRAFTKVLLSEHRYATRLFRFTRSRAQCRCRFCKTEVESPEHLWLICGHSRPIAEARRRF</sequence>
<keyword evidence="3" id="KW-1185">Reference proteome</keyword>
<name>A0A8H6LTT7_9AGAR</name>
<accession>A0A8H6LTT7</accession>
<evidence type="ECO:0000313" key="3">
    <source>
        <dbReference type="Proteomes" id="UP000521943"/>
    </source>
</evidence>
<feature type="non-terminal residue" evidence="1">
    <location>
        <position position="109"/>
    </location>
</feature>
<dbReference type="AlphaFoldDB" id="A0A8H6LTT7"/>
<proteinExistence type="predicted"/>
<organism evidence="1 3">
    <name type="scientific">Ephemerocybe angulata</name>
    <dbReference type="NCBI Taxonomy" id="980116"/>
    <lineage>
        <taxon>Eukaryota</taxon>
        <taxon>Fungi</taxon>
        <taxon>Dikarya</taxon>
        <taxon>Basidiomycota</taxon>
        <taxon>Agaricomycotina</taxon>
        <taxon>Agaricomycetes</taxon>
        <taxon>Agaricomycetidae</taxon>
        <taxon>Agaricales</taxon>
        <taxon>Agaricineae</taxon>
        <taxon>Psathyrellaceae</taxon>
        <taxon>Ephemerocybe</taxon>
    </lineage>
</organism>
<dbReference type="OrthoDB" id="2968572at2759"/>
<protein>
    <submittedName>
        <fullName evidence="1">Uncharacterized protein</fullName>
    </submittedName>
</protein>
<evidence type="ECO:0000313" key="1">
    <source>
        <dbReference type="EMBL" id="KAF6742445.1"/>
    </source>
</evidence>
<dbReference type="EMBL" id="JACGCI010000081">
    <property type="protein sequence ID" value="KAF6747388.1"/>
    <property type="molecule type" value="Genomic_DNA"/>
</dbReference>
<feature type="non-terminal residue" evidence="1">
    <location>
        <position position="1"/>
    </location>
</feature>
<reference evidence="1 3" key="1">
    <citation type="submission" date="2020-07" db="EMBL/GenBank/DDBJ databases">
        <title>Comparative genomics of pyrophilous fungi reveals a link between fire events and developmental genes.</title>
        <authorList>
            <consortium name="DOE Joint Genome Institute"/>
            <person name="Steindorff A.S."/>
            <person name="Carver A."/>
            <person name="Calhoun S."/>
            <person name="Stillman K."/>
            <person name="Liu H."/>
            <person name="Lipzen A."/>
            <person name="Pangilinan J."/>
            <person name="Labutti K."/>
            <person name="Bruns T.D."/>
            <person name="Grigoriev I.V."/>
        </authorList>
    </citation>
    <scope>NUCLEOTIDE SEQUENCE [LARGE SCALE GENOMIC DNA]</scope>
    <source>
        <strain evidence="1 3">CBS 144469</strain>
    </source>
</reference>
<evidence type="ECO:0000313" key="2">
    <source>
        <dbReference type="EMBL" id="KAF6747388.1"/>
    </source>
</evidence>
<gene>
    <name evidence="2" type="ORF">DFP72DRAFT_746085</name>
    <name evidence="1" type="ORF">DFP72DRAFT_769529</name>
</gene>
<comment type="caution">
    <text evidence="1">The sequence shown here is derived from an EMBL/GenBank/DDBJ whole genome shotgun (WGS) entry which is preliminary data.</text>
</comment>
<dbReference type="Proteomes" id="UP000521943">
    <property type="component" value="Unassembled WGS sequence"/>
</dbReference>
<dbReference type="EMBL" id="JACGCI010000183">
    <property type="protein sequence ID" value="KAF6742445.1"/>
    <property type="molecule type" value="Genomic_DNA"/>
</dbReference>